<dbReference type="EMBL" id="JAAAIN010002494">
    <property type="protein sequence ID" value="KAG0292559.1"/>
    <property type="molecule type" value="Genomic_DNA"/>
</dbReference>
<sequence length="239" mass="27225">MSHDHSPSGGHVKHYGVWACTPIGYRMEPRENEHVSPHIHLFFQDDTSADRVFTAAINVKSKSSESRLVFWHQKNFHNHSIIRDLRNLRENQAFYPLPNSEFSSLKGLDYTHDKSLIPNFPEGGILLEHDIPGRDNDLLDKMRPILRRAIEDRATVYVFGSKYNSTGIHDIHMNQGSLLKFENGVNQDGAIIVQYDDHWEAVFFAFGTQRVPTKDGLPIPGSTSLAVQLDKIPLTPERD</sequence>
<evidence type="ECO:0000313" key="1">
    <source>
        <dbReference type="EMBL" id="KAG0292559.1"/>
    </source>
</evidence>
<protein>
    <recommendedName>
        <fullName evidence="3">DUF2278 family protein</fullName>
    </recommendedName>
</protein>
<evidence type="ECO:0000313" key="2">
    <source>
        <dbReference type="Proteomes" id="UP000823405"/>
    </source>
</evidence>
<name>A0A9P6QQD2_9FUNG</name>
<proteinExistence type="predicted"/>
<dbReference type="Pfam" id="PF10042">
    <property type="entry name" value="DUF2278"/>
    <property type="match status" value="1"/>
</dbReference>
<gene>
    <name evidence="1" type="ORF">BGZ97_005554</name>
</gene>
<organism evidence="1 2">
    <name type="scientific">Linnemannia gamsii</name>
    <dbReference type="NCBI Taxonomy" id="64522"/>
    <lineage>
        <taxon>Eukaryota</taxon>
        <taxon>Fungi</taxon>
        <taxon>Fungi incertae sedis</taxon>
        <taxon>Mucoromycota</taxon>
        <taxon>Mortierellomycotina</taxon>
        <taxon>Mortierellomycetes</taxon>
        <taxon>Mortierellales</taxon>
        <taxon>Mortierellaceae</taxon>
        <taxon>Linnemannia</taxon>
    </lineage>
</organism>
<comment type="caution">
    <text evidence="1">The sequence shown here is derived from an EMBL/GenBank/DDBJ whole genome shotgun (WGS) entry which is preliminary data.</text>
</comment>
<dbReference type="Proteomes" id="UP000823405">
    <property type="component" value="Unassembled WGS sequence"/>
</dbReference>
<dbReference type="OrthoDB" id="2580841at2759"/>
<dbReference type="InterPro" id="IPR019268">
    <property type="entry name" value="DUF2278"/>
</dbReference>
<accession>A0A9P6QQD2</accession>
<dbReference type="AlphaFoldDB" id="A0A9P6QQD2"/>
<reference evidence="1" key="1">
    <citation type="journal article" date="2020" name="Fungal Divers.">
        <title>Resolving the Mortierellaceae phylogeny through synthesis of multi-gene phylogenetics and phylogenomics.</title>
        <authorList>
            <person name="Vandepol N."/>
            <person name="Liber J."/>
            <person name="Desiro A."/>
            <person name="Na H."/>
            <person name="Kennedy M."/>
            <person name="Barry K."/>
            <person name="Grigoriev I.V."/>
            <person name="Miller A.N."/>
            <person name="O'Donnell K."/>
            <person name="Stajich J.E."/>
            <person name="Bonito G."/>
        </authorList>
    </citation>
    <scope>NUCLEOTIDE SEQUENCE</scope>
    <source>
        <strain evidence="1">NVP60</strain>
    </source>
</reference>
<evidence type="ECO:0008006" key="3">
    <source>
        <dbReference type="Google" id="ProtNLM"/>
    </source>
</evidence>
<keyword evidence="2" id="KW-1185">Reference proteome</keyword>